<gene>
    <name evidence="12" type="primary">LOC113085543</name>
</gene>
<evidence type="ECO:0000256" key="9">
    <source>
        <dbReference type="PROSITE-ProRule" id="PRU00027"/>
    </source>
</evidence>
<evidence type="ECO:0000256" key="7">
    <source>
        <dbReference type="ARBA" id="ARBA00023163"/>
    </source>
</evidence>
<dbReference type="KEGG" id="caua:113085543"/>
<dbReference type="SUPFAM" id="SSF140996">
    <property type="entry name" value="Hermes dimerisation domain"/>
    <property type="match status" value="1"/>
</dbReference>
<keyword evidence="11" id="KW-1185">Reference proteome</keyword>
<evidence type="ECO:0000313" key="11">
    <source>
        <dbReference type="Proteomes" id="UP000515129"/>
    </source>
</evidence>
<dbReference type="GO" id="GO:0008270">
    <property type="term" value="F:zinc ion binding"/>
    <property type="evidence" value="ECO:0007669"/>
    <property type="project" value="UniProtKB-KW"/>
</dbReference>
<dbReference type="PANTHER" id="PTHR46481">
    <property type="entry name" value="ZINC FINGER BED DOMAIN-CONTAINING PROTEIN 4"/>
    <property type="match status" value="1"/>
</dbReference>
<keyword evidence="5" id="KW-0805">Transcription regulation</keyword>
<dbReference type="Pfam" id="PF02892">
    <property type="entry name" value="zf-BED"/>
    <property type="match status" value="1"/>
</dbReference>
<proteinExistence type="predicted"/>
<keyword evidence="4" id="KW-0862">Zinc</keyword>
<dbReference type="GO" id="GO:0005634">
    <property type="term" value="C:nucleus"/>
    <property type="evidence" value="ECO:0007669"/>
    <property type="project" value="UniProtKB-SubCell"/>
</dbReference>
<reference evidence="12" key="1">
    <citation type="submission" date="2025-08" db="UniProtKB">
        <authorList>
            <consortium name="RefSeq"/>
        </authorList>
    </citation>
    <scope>IDENTIFICATION</scope>
    <source>
        <strain evidence="12">Wakin</strain>
        <tissue evidence="12">Muscle</tissue>
    </source>
</reference>
<evidence type="ECO:0000256" key="6">
    <source>
        <dbReference type="ARBA" id="ARBA00023125"/>
    </source>
</evidence>
<evidence type="ECO:0000256" key="2">
    <source>
        <dbReference type="ARBA" id="ARBA00022723"/>
    </source>
</evidence>
<accession>A0A6P6NPP3</accession>
<evidence type="ECO:0000256" key="8">
    <source>
        <dbReference type="ARBA" id="ARBA00023242"/>
    </source>
</evidence>
<dbReference type="AlphaFoldDB" id="A0A6P6NPP3"/>
<evidence type="ECO:0000256" key="4">
    <source>
        <dbReference type="ARBA" id="ARBA00022833"/>
    </source>
</evidence>
<sequence length="620" mass="70065">MNTSDRDNLLQKSNSRSEVWNYFGFLPDETGKPIDDGKPVCRECLTRIQAKGGNTSNLIKHLWTHPTSYAEYTKNQNHAALTGAQSHTGNPATSKSQPTIDSLFEKSKKYEATSKEAAVLNRAVAEFICLDQIPIYTVDRFGFKQLVKKLNSKYELPSRNFFMNNEIPKLYTETRGTIKAELEGSGFYSCTTDLWTSRTMQSYMAVTAQFITMHWQMQSWCLGCAELNSDHTAESISEAFSEMLEEQWGLNLHDLHDCNWIPCFGHNLDLAVHKGLNVDHVGSTLSRLRRTVSAFSRSAKLTRQLKSKQADLGVPQHKLIHDEPTRWGSACDMVERFLEQQQAVCAVLADNRNKWHLMPKDLDVTTMEALKNVLGHLRDFTDALSGEQHPTISSVLPLLWKTESILIASASDSQLSSRIKDCIRSDLQNRYNQKEIQTTLNCCTFLDPRFKDTFVSNVQEVEARFQQQVEKSLMHAIPSVKIPNQPNFGCPKSGLSGLLAGIMNEKRGATPCTTEDDVTVSAAEPQQKLRRELEIYNKIPETDARDDPLKWWRQNEGSFPVLSIFAKRYLCISATSCASERIFSLSGNICTPPRSRLTSHHLDMLVFLGKNLQQVKKLGT</sequence>
<dbReference type="InterPro" id="IPR003656">
    <property type="entry name" value="Znf_BED"/>
</dbReference>
<evidence type="ECO:0000256" key="3">
    <source>
        <dbReference type="ARBA" id="ARBA00022771"/>
    </source>
</evidence>
<evidence type="ECO:0000259" key="10">
    <source>
        <dbReference type="PROSITE" id="PS50808"/>
    </source>
</evidence>
<dbReference type="OrthoDB" id="1607513at2759"/>
<protein>
    <submittedName>
        <fullName evidence="12">Zinc finger BED domain-containing protein 1-like</fullName>
    </submittedName>
</protein>
<keyword evidence="8" id="KW-0539">Nucleus</keyword>
<keyword evidence="2" id="KW-0479">Metal-binding</keyword>
<dbReference type="PANTHER" id="PTHR46481:SF9">
    <property type="entry name" value="ZINC FINGER BED DOMAIN-CONTAINING PROTEIN 1-LIKE"/>
    <property type="match status" value="1"/>
</dbReference>
<dbReference type="PROSITE" id="PS50808">
    <property type="entry name" value="ZF_BED"/>
    <property type="match status" value="1"/>
</dbReference>
<dbReference type="SUPFAM" id="SSF53098">
    <property type="entry name" value="Ribonuclease H-like"/>
    <property type="match status" value="1"/>
</dbReference>
<dbReference type="Pfam" id="PF05699">
    <property type="entry name" value="Dimer_Tnp_hAT"/>
    <property type="match status" value="1"/>
</dbReference>
<keyword evidence="7" id="KW-0804">Transcription</keyword>
<dbReference type="InterPro" id="IPR008906">
    <property type="entry name" value="HATC_C_dom"/>
</dbReference>
<dbReference type="Proteomes" id="UP000515129">
    <property type="component" value="Unplaced"/>
</dbReference>
<dbReference type="GO" id="GO:0003677">
    <property type="term" value="F:DNA binding"/>
    <property type="evidence" value="ECO:0007669"/>
    <property type="project" value="UniProtKB-KW"/>
</dbReference>
<name>A0A6P6NPP3_CARAU</name>
<evidence type="ECO:0000256" key="1">
    <source>
        <dbReference type="ARBA" id="ARBA00004123"/>
    </source>
</evidence>
<dbReference type="RefSeq" id="XP_026110970.1">
    <property type="nucleotide sequence ID" value="XM_026255185.1"/>
</dbReference>
<dbReference type="InterPro" id="IPR036236">
    <property type="entry name" value="Znf_C2H2_sf"/>
</dbReference>
<feature type="domain" description="BED-type" evidence="10">
    <location>
        <begin position="14"/>
        <end position="72"/>
    </location>
</feature>
<comment type="subcellular location">
    <subcellularLocation>
        <location evidence="1">Nucleus</location>
    </subcellularLocation>
</comment>
<dbReference type="SMART" id="SM00614">
    <property type="entry name" value="ZnF_BED"/>
    <property type="match status" value="1"/>
</dbReference>
<dbReference type="InterPro" id="IPR012337">
    <property type="entry name" value="RNaseH-like_sf"/>
</dbReference>
<keyword evidence="3 9" id="KW-0863">Zinc-finger</keyword>
<keyword evidence="6" id="KW-0238">DNA-binding</keyword>
<organism evidence="11 12">
    <name type="scientific">Carassius auratus</name>
    <name type="common">Goldfish</name>
    <dbReference type="NCBI Taxonomy" id="7957"/>
    <lineage>
        <taxon>Eukaryota</taxon>
        <taxon>Metazoa</taxon>
        <taxon>Chordata</taxon>
        <taxon>Craniata</taxon>
        <taxon>Vertebrata</taxon>
        <taxon>Euteleostomi</taxon>
        <taxon>Actinopterygii</taxon>
        <taxon>Neopterygii</taxon>
        <taxon>Teleostei</taxon>
        <taxon>Ostariophysi</taxon>
        <taxon>Cypriniformes</taxon>
        <taxon>Cyprinidae</taxon>
        <taxon>Cyprininae</taxon>
        <taxon>Carassius</taxon>
    </lineage>
</organism>
<dbReference type="SUPFAM" id="SSF57667">
    <property type="entry name" value="beta-beta-alpha zinc fingers"/>
    <property type="match status" value="1"/>
</dbReference>
<dbReference type="GeneID" id="113085543"/>
<dbReference type="GO" id="GO:0046983">
    <property type="term" value="F:protein dimerization activity"/>
    <property type="evidence" value="ECO:0007669"/>
    <property type="project" value="InterPro"/>
</dbReference>
<evidence type="ECO:0000313" key="12">
    <source>
        <dbReference type="RefSeq" id="XP_026110970.1"/>
    </source>
</evidence>
<dbReference type="InterPro" id="IPR052035">
    <property type="entry name" value="ZnF_BED_domain_contain"/>
</dbReference>
<evidence type="ECO:0000256" key="5">
    <source>
        <dbReference type="ARBA" id="ARBA00023015"/>
    </source>
</evidence>